<protein>
    <submittedName>
        <fullName evidence="8">Aste57867_4591 protein</fullName>
    </submittedName>
</protein>
<dbReference type="Pfam" id="PF14295">
    <property type="entry name" value="PAN_4"/>
    <property type="match status" value="1"/>
</dbReference>
<name>A0A485KD31_9STRA</name>
<evidence type="ECO:0000256" key="2">
    <source>
        <dbReference type="ARBA" id="ARBA00023026"/>
    </source>
</evidence>
<dbReference type="SUPFAM" id="SSF50494">
    <property type="entry name" value="Trypsin-like serine proteases"/>
    <property type="match status" value="1"/>
</dbReference>
<feature type="compositionally biased region" description="Pro residues" evidence="4">
    <location>
        <begin position="300"/>
        <end position="331"/>
    </location>
</feature>
<keyword evidence="3" id="KW-1015">Disulfide bond</keyword>
<feature type="region of interest" description="Disordered" evidence="4">
    <location>
        <begin position="275"/>
        <end position="333"/>
    </location>
</feature>
<keyword evidence="9" id="KW-1185">Reference proteome</keyword>
<organism evidence="8 9">
    <name type="scientific">Aphanomyces stellatus</name>
    <dbReference type="NCBI Taxonomy" id="120398"/>
    <lineage>
        <taxon>Eukaryota</taxon>
        <taxon>Sar</taxon>
        <taxon>Stramenopiles</taxon>
        <taxon>Oomycota</taxon>
        <taxon>Saprolegniomycetes</taxon>
        <taxon>Saprolegniales</taxon>
        <taxon>Verrucalvaceae</taxon>
        <taxon>Aphanomyces</taxon>
    </lineage>
</organism>
<dbReference type="CDD" id="cd01100">
    <property type="entry name" value="APPLE_Factor_XI_like"/>
    <property type="match status" value="1"/>
</dbReference>
<evidence type="ECO:0000313" key="7">
    <source>
        <dbReference type="EMBL" id="KAF0712941.1"/>
    </source>
</evidence>
<feature type="signal peptide" evidence="5">
    <location>
        <begin position="1"/>
        <end position="23"/>
    </location>
</feature>
<evidence type="ECO:0000313" key="9">
    <source>
        <dbReference type="Proteomes" id="UP000332933"/>
    </source>
</evidence>
<evidence type="ECO:0000259" key="6">
    <source>
        <dbReference type="Pfam" id="PF14295"/>
    </source>
</evidence>
<keyword evidence="1" id="KW-0677">Repeat</keyword>
<evidence type="ECO:0000256" key="5">
    <source>
        <dbReference type="SAM" id="SignalP"/>
    </source>
</evidence>
<dbReference type="InterPro" id="IPR003609">
    <property type="entry name" value="Pan_app"/>
</dbReference>
<evidence type="ECO:0000256" key="3">
    <source>
        <dbReference type="ARBA" id="ARBA00023157"/>
    </source>
</evidence>
<evidence type="ECO:0000256" key="1">
    <source>
        <dbReference type="ARBA" id="ARBA00022737"/>
    </source>
</evidence>
<dbReference type="InterPro" id="IPR043504">
    <property type="entry name" value="Peptidase_S1_PA_chymotrypsin"/>
</dbReference>
<gene>
    <name evidence="8" type="primary">Aste57867_4591</name>
    <name evidence="7" type="ORF">As57867_004578</name>
    <name evidence="8" type="ORF">ASTE57867_4591</name>
</gene>
<reference evidence="8 9" key="1">
    <citation type="submission" date="2019-03" db="EMBL/GenBank/DDBJ databases">
        <authorList>
            <person name="Gaulin E."/>
            <person name="Dumas B."/>
        </authorList>
    </citation>
    <scope>NUCLEOTIDE SEQUENCE [LARGE SCALE GENOMIC DNA]</scope>
    <source>
        <strain evidence="8">CBS 568.67</strain>
    </source>
</reference>
<dbReference type="OrthoDB" id="76759at2759"/>
<dbReference type="InterPro" id="IPR009003">
    <property type="entry name" value="Peptidase_S1_PA"/>
</dbReference>
<accession>A0A485KD31</accession>
<feature type="chain" id="PRO_5033436716" evidence="5">
    <location>
        <begin position="24"/>
        <end position="430"/>
    </location>
</feature>
<dbReference type="PANTHER" id="PTHR36234">
    <property type="entry name" value="LYSYL ENDOPEPTIDASE"/>
    <property type="match status" value="1"/>
</dbReference>
<dbReference type="Gene3D" id="2.40.10.10">
    <property type="entry name" value="Trypsin-like serine proteases"/>
    <property type="match status" value="2"/>
</dbReference>
<dbReference type="EMBL" id="CAADRA010001158">
    <property type="protein sequence ID" value="VFT81696.1"/>
    <property type="molecule type" value="Genomic_DNA"/>
</dbReference>
<proteinExistence type="predicted"/>
<dbReference type="InterPro" id="IPR000177">
    <property type="entry name" value="Apple"/>
</dbReference>
<dbReference type="Pfam" id="PF13365">
    <property type="entry name" value="Trypsin_2"/>
    <property type="match status" value="1"/>
</dbReference>
<dbReference type="Proteomes" id="UP000332933">
    <property type="component" value="Unassembled WGS sequence"/>
</dbReference>
<evidence type="ECO:0000256" key="4">
    <source>
        <dbReference type="SAM" id="MobiDB-lite"/>
    </source>
</evidence>
<dbReference type="PANTHER" id="PTHR36234:SF5">
    <property type="entry name" value="LYSYL ENDOPEPTIDASE"/>
    <property type="match status" value="1"/>
</dbReference>
<reference evidence="7" key="2">
    <citation type="submission" date="2019-06" db="EMBL/GenBank/DDBJ databases">
        <title>Genomics analysis of Aphanomyces spp. identifies a new class of oomycete effector associated with host adaptation.</title>
        <authorList>
            <person name="Gaulin E."/>
        </authorList>
    </citation>
    <scope>NUCLEOTIDE SEQUENCE</scope>
    <source>
        <strain evidence="7">CBS 578.67</strain>
    </source>
</reference>
<dbReference type="AlphaFoldDB" id="A0A485KD31"/>
<keyword evidence="5" id="KW-0732">Signal</keyword>
<dbReference type="Gene3D" id="3.50.4.10">
    <property type="entry name" value="Hepatocyte Growth Factor"/>
    <property type="match status" value="1"/>
</dbReference>
<keyword evidence="2" id="KW-0843">Virulence</keyword>
<dbReference type="EMBL" id="VJMH01001158">
    <property type="protein sequence ID" value="KAF0712941.1"/>
    <property type="molecule type" value="Genomic_DNA"/>
</dbReference>
<dbReference type="GO" id="GO:0006508">
    <property type="term" value="P:proteolysis"/>
    <property type="evidence" value="ECO:0007669"/>
    <property type="project" value="InterPro"/>
</dbReference>
<feature type="domain" description="Apple" evidence="6">
    <location>
        <begin position="364"/>
        <end position="408"/>
    </location>
</feature>
<evidence type="ECO:0000313" key="8">
    <source>
        <dbReference type="EMBL" id="VFT81696.1"/>
    </source>
</evidence>
<sequence>MLFGVTKSAALALCLGLFVLSTAQEPFDSDDFTESICNVDESQNFLCYNVSEPAKIRTGLPVARLKVNNSWCTGWLFGSEGHVITNNHCVPNNSIANLTIVEFAAITPNCNAVGSRGSHPGRYVANSTTILATDIPLDYTLLRLNLNPGMDVRAYGYLQARDVAATLSESVYVIGHPRGFPKRIAMVKDGNPGKITTTNYTETRPTICRNVDRLGHNLDTERGSSGSPVLAADSNLVVGLHNCGGCSPSTQAYGSNYAVKILQIVDSLRAKNLLPRDAVAPTPPRTPSPTPSRTLSPTPSRTPSPIPSRTPSPTPSPTPSSTPSPRTPPPALTSIITFEGANITVLHTDEPSPFSQCTVEKDNIDFEGNDIASTSRREPDDCCDDCTATPGCQVYVWSDYNGGTCWLKSAKGAMRFAYGLHAASISSDSL</sequence>
<feature type="compositionally biased region" description="Pro residues" evidence="4">
    <location>
        <begin position="281"/>
        <end position="290"/>
    </location>
</feature>
<dbReference type="GO" id="GO:0005576">
    <property type="term" value="C:extracellular region"/>
    <property type="evidence" value="ECO:0007669"/>
    <property type="project" value="InterPro"/>
</dbReference>